<comment type="caution">
    <text evidence="1">The sequence shown here is derived from an EMBL/GenBank/DDBJ whole genome shotgun (WGS) entry which is preliminary data.</text>
</comment>
<name>D4XT51_ACIHA</name>
<gene>
    <name evidence="1" type="ORF">HMP0015_2893</name>
</gene>
<dbReference type="HOGENOM" id="CLU_3264259_0_0_6"/>
<proteinExistence type="predicted"/>
<organism evidence="1 2">
    <name type="scientific">Acinetobacter haemolyticus ATCC 19194</name>
    <dbReference type="NCBI Taxonomy" id="707232"/>
    <lineage>
        <taxon>Bacteria</taxon>
        <taxon>Pseudomonadati</taxon>
        <taxon>Pseudomonadota</taxon>
        <taxon>Gammaproteobacteria</taxon>
        <taxon>Moraxellales</taxon>
        <taxon>Moraxellaceae</taxon>
        <taxon>Acinetobacter</taxon>
    </lineage>
</organism>
<protein>
    <submittedName>
        <fullName evidence="1">Uncharacterized protein</fullName>
    </submittedName>
</protein>
<accession>D4XT51</accession>
<dbReference type="Proteomes" id="UP000003085">
    <property type="component" value="Unassembled WGS sequence"/>
</dbReference>
<sequence>MVGLICFIQFDIFNISLLALSMKFFEPTYQFLRTTVSSSHF</sequence>
<reference evidence="2" key="1">
    <citation type="submission" date="2010-03" db="EMBL/GenBank/DDBJ databases">
        <title>Complete sequence of Mobiluncus curtisii ATCC 43063.</title>
        <authorList>
            <person name="Muzny D."/>
            <person name="Qin X."/>
            <person name="Deng J."/>
            <person name="Jiang H."/>
            <person name="Liu Y."/>
            <person name="Qu J."/>
            <person name="Song X.-Z."/>
            <person name="Zhang L."/>
            <person name="Thornton R."/>
            <person name="Coyle M."/>
            <person name="Francisco L."/>
            <person name="Jackson L."/>
            <person name="Javaid M."/>
            <person name="Korchina V."/>
            <person name="Kovar C."/>
            <person name="Mata R."/>
            <person name="Mathew T."/>
            <person name="Ngo R."/>
            <person name="Nguyen L."/>
            <person name="Nguyen N."/>
            <person name="Okwuonu G."/>
            <person name="Ongeri F."/>
            <person name="Pham C."/>
            <person name="Simmons D."/>
            <person name="Wilczek-Boney K."/>
            <person name="Hale W."/>
            <person name="Jakkamsetti A."/>
            <person name="Pham P."/>
            <person name="Ruth R."/>
            <person name="San Lucas F."/>
            <person name="Warren J."/>
            <person name="Zhang J."/>
            <person name="Zhao Z."/>
            <person name="Zhou C."/>
            <person name="Zhu D."/>
            <person name="Lee S."/>
            <person name="Bess C."/>
            <person name="Blankenburg K."/>
            <person name="Forbes L."/>
            <person name="Fu Q."/>
            <person name="Gubbala S."/>
            <person name="Hirani K."/>
            <person name="Jayaseelan J.C."/>
            <person name="Lara F."/>
            <person name="Munidasa M."/>
            <person name="Palculict T."/>
            <person name="Patil S."/>
            <person name="Pu L.-L."/>
            <person name="Saada N."/>
            <person name="Tang L."/>
            <person name="Weissenberger G."/>
            <person name="Zhu Y."/>
            <person name="Hemphill L."/>
            <person name="Shang Y."/>
            <person name="Youmans B."/>
            <person name="Ayvaz T."/>
            <person name="Ross M."/>
            <person name="Santibanez J."/>
            <person name="Aqrawi P."/>
            <person name="Gross S."/>
            <person name="Joshi V."/>
            <person name="Fowler G."/>
            <person name="Nazareth L."/>
            <person name="Reid J."/>
            <person name="Worley K."/>
            <person name="Petrosino J."/>
            <person name="Highlander S."/>
            <person name="Gibbs R."/>
            <person name="Gibbs R."/>
        </authorList>
    </citation>
    <scope>NUCLEOTIDE SEQUENCE [LARGE SCALE GENOMIC DNA]</scope>
    <source>
        <strain evidence="2">ATCC 19194</strain>
    </source>
</reference>
<dbReference type="AlphaFoldDB" id="D4XT51"/>
<evidence type="ECO:0000313" key="1">
    <source>
        <dbReference type="EMBL" id="EFF81651.1"/>
    </source>
</evidence>
<evidence type="ECO:0000313" key="2">
    <source>
        <dbReference type="Proteomes" id="UP000003085"/>
    </source>
</evidence>
<dbReference type="EMBL" id="ADMT01000216">
    <property type="protein sequence ID" value="EFF81651.1"/>
    <property type="molecule type" value="Genomic_DNA"/>
</dbReference>